<evidence type="ECO:0000256" key="7">
    <source>
        <dbReference type="ARBA" id="ARBA00023128"/>
    </source>
</evidence>
<reference evidence="11" key="1">
    <citation type="submission" date="2025-08" db="UniProtKB">
        <authorList>
            <consortium name="Ensembl"/>
        </authorList>
    </citation>
    <scope>IDENTIFICATION</scope>
</reference>
<proteinExistence type="inferred from homology"/>
<evidence type="ECO:0000256" key="3">
    <source>
        <dbReference type="ARBA" id="ARBA00018191"/>
    </source>
</evidence>
<reference evidence="11" key="2">
    <citation type="submission" date="2025-09" db="UniProtKB">
        <authorList>
            <consortium name="Ensembl"/>
        </authorList>
    </citation>
    <scope>IDENTIFICATION</scope>
</reference>
<dbReference type="PANTHER" id="PTHR21382">
    <property type="entry name" value="NADH-UBIQUINONE OXIDOREDUCTASE SUBUNIT"/>
    <property type="match status" value="1"/>
</dbReference>
<comment type="subcellular location">
    <subcellularLocation>
        <location evidence="1">Mitochondrion inner membrane</location>
        <topology evidence="1">Multi-pass membrane protein</topology>
        <orientation evidence="1">Matrix side</orientation>
    </subcellularLocation>
</comment>
<keyword evidence="12" id="KW-1185">Reference proteome</keyword>
<organism evidence="11 12">
    <name type="scientific">Hippocampus comes</name>
    <name type="common">Tiger tail seahorse</name>
    <dbReference type="NCBI Taxonomy" id="109280"/>
    <lineage>
        <taxon>Eukaryota</taxon>
        <taxon>Metazoa</taxon>
        <taxon>Chordata</taxon>
        <taxon>Craniata</taxon>
        <taxon>Vertebrata</taxon>
        <taxon>Euteleostomi</taxon>
        <taxon>Actinopterygii</taxon>
        <taxon>Neopterygii</taxon>
        <taxon>Teleostei</taxon>
        <taxon>Neoteleostei</taxon>
        <taxon>Acanthomorphata</taxon>
        <taxon>Syngnathiaria</taxon>
        <taxon>Syngnathiformes</taxon>
        <taxon>Syngnathoidei</taxon>
        <taxon>Syngnathidae</taxon>
        <taxon>Hippocampus</taxon>
    </lineage>
</organism>
<dbReference type="AlphaFoldDB" id="A0A3Q2XE42"/>
<keyword evidence="7" id="KW-0496">Mitochondrion</keyword>
<dbReference type="STRING" id="109280.ENSHCOP00000002438"/>
<accession>A0A3Q2XE42</accession>
<keyword evidence="4" id="KW-0812">Transmembrane</keyword>
<dbReference type="InterPro" id="IPR039205">
    <property type="entry name" value="NDUFA11"/>
</dbReference>
<evidence type="ECO:0000256" key="5">
    <source>
        <dbReference type="ARBA" id="ARBA00022792"/>
    </source>
</evidence>
<dbReference type="PANTHER" id="PTHR21382:SF1">
    <property type="entry name" value="NADH DEHYDROGENASE [UBIQUINONE] 1 ALPHA SUBCOMPLEX SUBUNIT 11"/>
    <property type="match status" value="1"/>
</dbReference>
<evidence type="ECO:0000313" key="12">
    <source>
        <dbReference type="Proteomes" id="UP000264820"/>
    </source>
</evidence>
<evidence type="ECO:0000256" key="8">
    <source>
        <dbReference type="ARBA" id="ARBA00023136"/>
    </source>
</evidence>
<evidence type="ECO:0000256" key="4">
    <source>
        <dbReference type="ARBA" id="ARBA00022692"/>
    </source>
</evidence>
<evidence type="ECO:0000313" key="11">
    <source>
        <dbReference type="Ensembl" id="ENSHCOP00000002438.1"/>
    </source>
</evidence>
<evidence type="ECO:0000256" key="1">
    <source>
        <dbReference type="ARBA" id="ARBA00004292"/>
    </source>
</evidence>
<name>A0A3Q2XE42_HIPCM</name>
<evidence type="ECO:0000256" key="9">
    <source>
        <dbReference type="ARBA" id="ARBA00030608"/>
    </source>
</evidence>
<keyword evidence="6" id="KW-1133">Transmembrane helix</keyword>
<evidence type="ECO:0000256" key="10">
    <source>
        <dbReference type="ARBA" id="ARBA00031497"/>
    </source>
</evidence>
<keyword evidence="5" id="KW-0999">Mitochondrion inner membrane</keyword>
<dbReference type="GO" id="GO:0006120">
    <property type="term" value="P:mitochondrial electron transport, NADH to ubiquinone"/>
    <property type="evidence" value="ECO:0007669"/>
    <property type="project" value="InterPro"/>
</dbReference>
<sequence length="136" mass="14459">MGGRRDGPTSARFDRCCRRSRGAASRIGTCSSKVRTWTRASSALAHFVPLWRTLMSALCVSPAAMGAIFGMATCLSAQARQAPDDPLNYFAGGCASGIFLGARSKWGRAAGALLFTDAILARGRRPGWRLIGPPKL</sequence>
<dbReference type="Ensembl" id="ENSHCOT00000010423.1">
    <property type="protein sequence ID" value="ENSHCOP00000002438.1"/>
    <property type="gene ID" value="ENSHCOG00000003573.1"/>
</dbReference>
<comment type="similarity">
    <text evidence="2">Belongs to the complex I NDUFA11 subunit family.</text>
</comment>
<protein>
    <recommendedName>
        <fullName evidence="3">NADH dehydrogenase [ubiquinone] 1 alpha subcomplex subunit 11</fullName>
    </recommendedName>
    <alternativeName>
        <fullName evidence="9">Complex I-B14.7</fullName>
    </alternativeName>
    <alternativeName>
        <fullName evidence="10">NADH-ubiquinone oxidoreductase subunit B14.7</fullName>
    </alternativeName>
</protein>
<evidence type="ECO:0000256" key="2">
    <source>
        <dbReference type="ARBA" id="ARBA00008699"/>
    </source>
</evidence>
<dbReference type="Proteomes" id="UP000264820">
    <property type="component" value="Unplaced"/>
</dbReference>
<evidence type="ECO:0000256" key="6">
    <source>
        <dbReference type="ARBA" id="ARBA00022989"/>
    </source>
</evidence>
<dbReference type="GO" id="GO:0045271">
    <property type="term" value="C:respiratory chain complex I"/>
    <property type="evidence" value="ECO:0007669"/>
    <property type="project" value="InterPro"/>
</dbReference>
<dbReference type="GeneTree" id="ENSGT01030000238529"/>
<dbReference type="GO" id="GO:0005743">
    <property type="term" value="C:mitochondrial inner membrane"/>
    <property type="evidence" value="ECO:0007669"/>
    <property type="project" value="UniProtKB-SubCell"/>
</dbReference>
<keyword evidence="8" id="KW-0472">Membrane</keyword>